<comment type="caution">
    <text evidence="1">The sequence shown here is derived from an EMBL/GenBank/DDBJ whole genome shotgun (WGS) entry which is preliminary data.</text>
</comment>
<dbReference type="AlphaFoldDB" id="A0A0R1W973"/>
<evidence type="ECO:0000313" key="2">
    <source>
        <dbReference type="Proteomes" id="UP000051302"/>
    </source>
</evidence>
<proteinExistence type="predicted"/>
<accession>A0A0R1W973</accession>
<dbReference type="STRING" id="1423774.FD31_GL002233"/>
<protein>
    <submittedName>
        <fullName evidence="1">Uncharacterized protein</fullName>
    </submittedName>
</protein>
<reference evidence="1 2" key="1">
    <citation type="journal article" date="2015" name="Genome Announc.">
        <title>Expanding the biotechnology potential of lactobacilli through comparative genomics of 213 strains and associated genera.</title>
        <authorList>
            <person name="Sun Z."/>
            <person name="Harris H.M."/>
            <person name="McCann A."/>
            <person name="Guo C."/>
            <person name="Argimon S."/>
            <person name="Zhang W."/>
            <person name="Yang X."/>
            <person name="Jeffery I.B."/>
            <person name="Cooney J.C."/>
            <person name="Kagawa T.F."/>
            <person name="Liu W."/>
            <person name="Song Y."/>
            <person name="Salvetti E."/>
            <person name="Wrobel A."/>
            <person name="Rasinkangas P."/>
            <person name="Parkhill J."/>
            <person name="Rea M.C."/>
            <person name="O'Sullivan O."/>
            <person name="Ritari J."/>
            <person name="Douillard F.P."/>
            <person name="Paul Ross R."/>
            <person name="Yang R."/>
            <person name="Briner A.E."/>
            <person name="Felis G.E."/>
            <person name="de Vos W.M."/>
            <person name="Barrangou R."/>
            <person name="Klaenhammer T.R."/>
            <person name="Caufield P.W."/>
            <person name="Cui Y."/>
            <person name="Zhang H."/>
            <person name="O'Toole P.W."/>
        </authorList>
    </citation>
    <scope>NUCLEOTIDE SEQUENCE [LARGE SCALE GENOMIC DNA]</scope>
    <source>
        <strain evidence="1 2">DSM 16982</strain>
    </source>
</reference>
<dbReference type="Proteomes" id="UP000051302">
    <property type="component" value="Unassembled WGS sequence"/>
</dbReference>
<keyword evidence="2" id="KW-1185">Reference proteome</keyword>
<evidence type="ECO:0000313" key="1">
    <source>
        <dbReference type="EMBL" id="KRM14095.1"/>
    </source>
</evidence>
<dbReference type="EMBL" id="AZFV01000053">
    <property type="protein sequence ID" value="KRM14095.1"/>
    <property type="molecule type" value="Genomic_DNA"/>
</dbReference>
<name>A0A0R1W973_9LACO</name>
<organism evidence="1 2">
    <name type="scientific">Companilactobacillus nantensis DSM 16982</name>
    <dbReference type="NCBI Taxonomy" id="1423774"/>
    <lineage>
        <taxon>Bacteria</taxon>
        <taxon>Bacillati</taxon>
        <taxon>Bacillota</taxon>
        <taxon>Bacilli</taxon>
        <taxon>Lactobacillales</taxon>
        <taxon>Lactobacillaceae</taxon>
        <taxon>Companilactobacillus</taxon>
    </lineage>
</organism>
<sequence length="124" mass="14480">MNQNGPINSEMRINLMDDNDFILRQVKSFAEGLGMIAGKKGSPKTEIIYQQQQNQKGKIFTDLDNLLLHRKYEAAIHYVYAQKFQLDRANYYQLGEWLTQKLRTDSEVDPALLAEFISNMEKYK</sequence>
<gene>
    <name evidence="1" type="ORF">FD31_GL002233</name>
</gene>
<dbReference type="PATRIC" id="fig|1423774.3.peg.2319"/>